<comment type="caution">
    <text evidence="2">The sequence shown here is derived from an EMBL/GenBank/DDBJ whole genome shotgun (WGS) entry which is preliminary data.</text>
</comment>
<dbReference type="Gene3D" id="3.40.630.30">
    <property type="match status" value="1"/>
</dbReference>
<proteinExistence type="predicted"/>
<sequence length="312" mass="36965">MKDIYKHLCEREDIPLFQQAWWMDTVCIKGDWDLFLYKVNNDIVAAMPFHFRKKFGLKFIIEPQLTPYSGIWIKPNQPFLLRNQYELEKKIVTYFIEELYRFGFVYYLQTFHPSFTNGLPFYWKGFGQTTRYSFVIEDISNPKLVFEAFSNRKKRDIRKAEASLMISFDLNPNAFYEFTQMVWAQRKKKLSYSWEFFCRVATTALERNQGIIMAAHDDQNKLHAALFVVWDKRSAYCLTYAIDESYKGSGALSLLIWSAIQYLSDKTIAFDLEGSMIESVADSYVQFASSRLSYFEIKKTNLLVDLLMKFRK</sequence>
<dbReference type="InterPro" id="IPR038740">
    <property type="entry name" value="BioF2-like_GNAT_dom"/>
</dbReference>
<reference evidence="2 3" key="1">
    <citation type="submission" date="2020-08" db="EMBL/GenBank/DDBJ databases">
        <title>Genomic Encyclopedia of Type Strains, Phase IV (KMG-IV): sequencing the most valuable type-strain genomes for metagenomic binning, comparative biology and taxonomic classification.</title>
        <authorList>
            <person name="Goeker M."/>
        </authorList>
    </citation>
    <scope>NUCLEOTIDE SEQUENCE [LARGE SCALE GENOMIC DNA]</scope>
    <source>
        <strain evidence="2 3">DSM 27471</strain>
    </source>
</reference>
<accession>A0A7W5DPI1</accession>
<protein>
    <recommendedName>
        <fullName evidence="1">BioF2-like acetyltransferase domain-containing protein</fullName>
    </recommendedName>
</protein>
<dbReference type="RefSeq" id="WP_183412557.1">
    <property type="nucleotide sequence ID" value="NZ_JACHYB010000001.1"/>
</dbReference>
<feature type="domain" description="BioF2-like acetyltransferase" evidence="1">
    <location>
        <begin position="152"/>
        <end position="268"/>
    </location>
</feature>
<dbReference type="InterPro" id="IPR016181">
    <property type="entry name" value="Acyl_CoA_acyltransferase"/>
</dbReference>
<keyword evidence="3" id="KW-1185">Reference proteome</keyword>
<dbReference type="EMBL" id="JACHYB010000001">
    <property type="protein sequence ID" value="MBB3186700.1"/>
    <property type="molecule type" value="Genomic_DNA"/>
</dbReference>
<dbReference type="AlphaFoldDB" id="A0A7W5DPI1"/>
<name>A0A7W5DPI1_9PORP</name>
<evidence type="ECO:0000313" key="3">
    <source>
        <dbReference type="Proteomes" id="UP000544222"/>
    </source>
</evidence>
<organism evidence="2 3">
    <name type="scientific">Microbacter margulisiae</name>
    <dbReference type="NCBI Taxonomy" id="1350067"/>
    <lineage>
        <taxon>Bacteria</taxon>
        <taxon>Pseudomonadati</taxon>
        <taxon>Bacteroidota</taxon>
        <taxon>Bacteroidia</taxon>
        <taxon>Bacteroidales</taxon>
        <taxon>Porphyromonadaceae</taxon>
        <taxon>Microbacter</taxon>
    </lineage>
</organism>
<evidence type="ECO:0000259" key="1">
    <source>
        <dbReference type="Pfam" id="PF13480"/>
    </source>
</evidence>
<dbReference type="SUPFAM" id="SSF55729">
    <property type="entry name" value="Acyl-CoA N-acyltransferases (Nat)"/>
    <property type="match status" value="1"/>
</dbReference>
<dbReference type="Proteomes" id="UP000544222">
    <property type="component" value="Unassembled WGS sequence"/>
</dbReference>
<gene>
    <name evidence="2" type="ORF">FHX64_000863</name>
</gene>
<dbReference type="Pfam" id="PF13480">
    <property type="entry name" value="Acetyltransf_6"/>
    <property type="match status" value="1"/>
</dbReference>
<evidence type="ECO:0000313" key="2">
    <source>
        <dbReference type="EMBL" id="MBB3186700.1"/>
    </source>
</evidence>